<protein>
    <submittedName>
        <fullName evidence="7">Tetratricopeptide repeat domain 4</fullName>
    </submittedName>
</protein>
<dbReference type="InParanoid" id="F7D8P9"/>
<dbReference type="PANTHER" id="PTHR46035">
    <property type="entry name" value="TETRATRICOPEPTIDE REPEAT PROTEIN 4"/>
    <property type="match status" value="1"/>
</dbReference>
<evidence type="ECO:0000313" key="8">
    <source>
        <dbReference type="Proteomes" id="UP000002280"/>
    </source>
</evidence>
<dbReference type="InterPro" id="IPR044059">
    <property type="entry name" value="Csn1/TTC4_wheel"/>
</dbReference>
<feature type="compositionally biased region" description="Pro residues" evidence="5">
    <location>
        <begin position="1"/>
        <end position="14"/>
    </location>
</feature>
<feature type="region of interest" description="Disordered" evidence="5">
    <location>
        <begin position="1"/>
        <end position="38"/>
    </location>
</feature>
<feature type="region of interest" description="Disordered" evidence="5">
    <location>
        <begin position="264"/>
        <end position="290"/>
    </location>
</feature>
<reference evidence="7" key="3">
    <citation type="submission" date="2025-09" db="UniProtKB">
        <authorList>
            <consortium name="Ensembl"/>
        </authorList>
    </citation>
    <scope>IDENTIFICATION</scope>
</reference>
<dbReference type="Proteomes" id="UP000002280">
    <property type="component" value="Chromosome 2"/>
</dbReference>
<dbReference type="OrthoDB" id="420195at2759"/>
<dbReference type="STRING" id="13616.ENSMODP00000004760"/>
<dbReference type="CDD" id="cd21380">
    <property type="entry name" value="CTWD_Cns1"/>
    <property type="match status" value="1"/>
</dbReference>
<reference evidence="7" key="2">
    <citation type="submission" date="2025-08" db="UniProtKB">
        <authorList>
            <consortium name="Ensembl"/>
        </authorList>
    </citation>
    <scope>IDENTIFICATION</scope>
</reference>
<dbReference type="OMA" id="WRAAQCA"/>
<dbReference type="GO" id="GO:0005634">
    <property type="term" value="C:nucleus"/>
    <property type="evidence" value="ECO:0000318"/>
    <property type="project" value="GO_Central"/>
</dbReference>
<evidence type="ECO:0000256" key="5">
    <source>
        <dbReference type="SAM" id="MobiDB-lite"/>
    </source>
</evidence>
<feature type="domain" description="Cns1/TTC4 wheel" evidence="6">
    <location>
        <begin position="305"/>
        <end position="404"/>
    </location>
</feature>
<name>F7D8P9_MONDO</name>
<dbReference type="SUPFAM" id="SSF48452">
    <property type="entry name" value="TPR-like"/>
    <property type="match status" value="1"/>
</dbReference>
<keyword evidence="1" id="KW-0677">Repeat</keyword>
<dbReference type="Ensembl" id="ENSMODT00000004863.3">
    <property type="protein sequence ID" value="ENSMODP00000004760.3"/>
    <property type="gene ID" value="ENSMODG00000039845.1"/>
</dbReference>
<proteinExistence type="inferred from homology"/>
<dbReference type="FunCoup" id="F7D8P9">
    <property type="interactions" value="3598"/>
</dbReference>
<dbReference type="HOGENOM" id="CLU_040446_2_0_1"/>
<dbReference type="CTD" id="7268"/>
<dbReference type="GO" id="GO:0045087">
    <property type="term" value="P:innate immune response"/>
    <property type="evidence" value="ECO:0007669"/>
    <property type="project" value="Ensembl"/>
</dbReference>
<evidence type="ECO:0000259" key="6">
    <source>
        <dbReference type="Pfam" id="PF18972"/>
    </source>
</evidence>
<feature type="coiled-coil region" evidence="4">
    <location>
        <begin position="208"/>
        <end position="239"/>
    </location>
</feature>
<dbReference type="GO" id="GO:0006457">
    <property type="term" value="P:protein folding"/>
    <property type="evidence" value="ECO:0000318"/>
    <property type="project" value="GO_Central"/>
</dbReference>
<dbReference type="AlphaFoldDB" id="F7D8P9"/>
<feature type="compositionally biased region" description="Acidic residues" evidence="5">
    <location>
        <begin position="267"/>
        <end position="280"/>
    </location>
</feature>
<dbReference type="GO" id="GO:0005737">
    <property type="term" value="C:cytoplasm"/>
    <property type="evidence" value="ECO:0007669"/>
    <property type="project" value="Ensembl"/>
</dbReference>
<dbReference type="InterPro" id="IPR019734">
    <property type="entry name" value="TPR_rpt"/>
</dbReference>
<sequence>MEGQPPPPPPPPPLQRGSAGDNPGPRELGRGQEDEAEAEATMDAFLDKFRSQPYRGRFREDTWEQEFEKIPMFMKAAPTEINPQETPDLACLQSLIFDDERSPEEQAKTYKDEGNDYFKDKDYKKAVLSYTEGLRKKCSDPDLNAVLLTNRAAAQFHLGNLRSALNDVTAARKLKPNHLKAIIRGAACHLELKNFREATRWCDEGLRLDSQERKLLETRAKAERLKRVEERDIRKAKVKEKKEEAQKGALLRAIQARNIRLAAAAPGDDDEPSDDADDPDGASPHAGLGAENAAGARMCLGDDGRLRWPTLLLYPEHGQTDFISAFHEDSRFIDHFLVMFGELPPWDLERKYHPDNLQLYFEDDAQEELYQLSPESTLLEALQHPRYVVKASTPAFLVLAKQSPFCKSFLRGRKVHRLK</sequence>
<dbReference type="SMART" id="SM00028">
    <property type="entry name" value="TPR"/>
    <property type="match status" value="3"/>
</dbReference>
<dbReference type="GO" id="GO:0051607">
    <property type="term" value="P:defense response to virus"/>
    <property type="evidence" value="ECO:0007669"/>
    <property type="project" value="Ensembl"/>
</dbReference>
<evidence type="ECO:0000256" key="1">
    <source>
        <dbReference type="ARBA" id="ARBA00022737"/>
    </source>
</evidence>
<dbReference type="PANTHER" id="PTHR46035:SF1">
    <property type="entry name" value="TETRATRICOPEPTIDE REPEAT PROTEIN 4"/>
    <property type="match status" value="1"/>
</dbReference>
<dbReference type="GeneTree" id="ENSGT00510000049371"/>
<dbReference type="GO" id="GO:0030544">
    <property type="term" value="F:Hsp70 protein binding"/>
    <property type="evidence" value="ECO:0000318"/>
    <property type="project" value="GO_Central"/>
</dbReference>
<dbReference type="GeneID" id="100032527"/>
<evidence type="ECO:0000256" key="3">
    <source>
        <dbReference type="ARBA" id="ARBA00023602"/>
    </source>
</evidence>
<evidence type="ECO:0000256" key="4">
    <source>
        <dbReference type="SAM" id="Coils"/>
    </source>
</evidence>
<keyword evidence="4" id="KW-0175">Coiled coil</keyword>
<keyword evidence="8" id="KW-1185">Reference proteome</keyword>
<dbReference type="GO" id="GO:0051879">
    <property type="term" value="F:Hsp90 protein binding"/>
    <property type="evidence" value="ECO:0000318"/>
    <property type="project" value="GO_Central"/>
</dbReference>
<reference evidence="7 8" key="1">
    <citation type="journal article" date="2007" name="Nature">
        <title>Genome of the marsupial Monodelphis domestica reveals innovation in non-coding sequences.</title>
        <authorList>
            <person name="Mikkelsen T.S."/>
            <person name="Wakefield M.J."/>
            <person name="Aken B."/>
            <person name="Amemiya C.T."/>
            <person name="Chang J.L."/>
            <person name="Duke S."/>
            <person name="Garber M."/>
            <person name="Gentles A.J."/>
            <person name="Goodstadt L."/>
            <person name="Heger A."/>
            <person name="Jurka J."/>
            <person name="Kamal M."/>
            <person name="Mauceli E."/>
            <person name="Searle S.M."/>
            <person name="Sharpe T."/>
            <person name="Baker M.L."/>
            <person name="Batzer M.A."/>
            <person name="Benos P.V."/>
            <person name="Belov K."/>
            <person name="Clamp M."/>
            <person name="Cook A."/>
            <person name="Cuff J."/>
            <person name="Das R."/>
            <person name="Davidow L."/>
            <person name="Deakin J.E."/>
            <person name="Fazzari M.J."/>
            <person name="Glass J.L."/>
            <person name="Grabherr M."/>
            <person name="Greally J.M."/>
            <person name="Gu W."/>
            <person name="Hore T.A."/>
            <person name="Huttley G.A."/>
            <person name="Kleber M."/>
            <person name="Jirtle R.L."/>
            <person name="Koina E."/>
            <person name="Lee J.T."/>
            <person name="Mahony S."/>
            <person name="Marra M.A."/>
            <person name="Miller R.D."/>
            <person name="Nicholls R.D."/>
            <person name="Oda M."/>
            <person name="Papenfuss A.T."/>
            <person name="Parra Z.E."/>
            <person name="Pollock D.D."/>
            <person name="Ray D.A."/>
            <person name="Schein J.E."/>
            <person name="Speed T.P."/>
            <person name="Thompson K."/>
            <person name="VandeBerg J.L."/>
            <person name="Wade C.M."/>
            <person name="Walker J.A."/>
            <person name="Waters P.D."/>
            <person name="Webber C."/>
            <person name="Weidman J.R."/>
            <person name="Xie X."/>
            <person name="Zody M.C."/>
            <person name="Baldwin J."/>
            <person name="Abdouelleil A."/>
            <person name="Abdulkadir J."/>
            <person name="Abebe A."/>
            <person name="Abera B."/>
            <person name="Abreu J."/>
            <person name="Acer S.C."/>
            <person name="Aftuck L."/>
            <person name="Alexander A."/>
            <person name="An P."/>
            <person name="Anderson E."/>
            <person name="Anderson S."/>
            <person name="Arachi H."/>
            <person name="Azer M."/>
            <person name="Bachantsang P."/>
            <person name="Barry A."/>
            <person name="Bayul T."/>
            <person name="Berlin A."/>
            <person name="Bessette D."/>
            <person name="Bloom T."/>
            <person name="Bloom T."/>
            <person name="Boguslavskiy L."/>
            <person name="Bonnet C."/>
            <person name="Boukhgalter B."/>
            <person name="Bourzgui I."/>
            <person name="Brown A."/>
            <person name="Cahill P."/>
            <person name="Channer S."/>
            <person name="Cheshatsang Y."/>
            <person name="Chuda L."/>
            <person name="Citroen M."/>
            <person name="Collymore A."/>
            <person name="Cooke P."/>
            <person name="Costello M."/>
            <person name="D'Aco K."/>
            <person name="Daza R."/>
            <person name="De Haan G."/>
            <person name="DeGray S."/>
            <person name="DeMaso C."/>
            <person name="Dhargay N."/>
            <person name="Dooley K."/>
            <person name="Dooley E."/>
            <person name="Doricent M."/>
            <person name="Dorje P."/>
            <person name="Dorjee K."/>
            <person name="Dupes A."/>
            <person name="Elong R."/>
            <person name="Falk J."/>
            <person name="Farina A."/>
            <person name="Faro S."/>
            <person name="Ferguson D."/>
            <person name="Fisher S."/>
            <person name="Foley C.D."/>
            <person name="Franke A."/>
            <person name="Friedrich D."/>
            <person name="Gadbois L."/>
            <person name="Gearin G."/>
            <person name="Gearin C.R."/>
            <person name="Giannoukos G."/>
            <person name="Goode T."/>
            <person name="Graham J."/>
            <person name="Grandbois E."/>
            <person name="Grewal S."/>
            <person name="Gyaltsen K."/>
            <person name="Hafez N."/>
            <person name="Hagos B."/>
            <person name="Hall J."/>
            <person name="Henson C."/>
            <person name="Hollinger A."/>
            <person name="Honan T."/>
            <person name="Huard M.D."/>
            <person name="Hughes L."/>
            <person name="Hurhula B."/>
            <person name="Husby M.E."/>
            <person name="Kamat A."/>
            <person name="Kanga B."/>
            <person name="Kashin S."/>
            <person name="Khazanovich D."/>
            <person name="Kisner P."/>
            <person name="Lance K."/>
            <person name="Lara M."/>
            <person name="Lee W."/>
            <person name="Lennon N."/>
            <person name="Letendre F."/>
            <person name="LeVine R."/>
            <person name="Lipovsky A."/>
            <person name="Liu X."/>
            <person name="Liu J."/>
            <person name="Liu S."/>
            <person name="Lokyitsang T."/>
            <person name="Lokyitsang Y."/>
            <person name="Lubonja R."/>
            <person name="Lui A."/>
            <person name="MacDonald P."/>
            <person name="Magnisalis V."/>
            <person name="Maru K."/>
            <person name="Matthews C."/>
            <person name="McCusker W."/>
            <person name="McDonough S."/>
            <person name="Mehta T."/>
            <person name="Meldrim J."/>
            <person name="Meneus L."/>
            <person name="Mihai O."/>
            <person name="Mihalev A."/>
            <person name="Mihova T."/>
            <person name="Mittelman R."/>
            <person name="Mlenga V."/>
            <person name="Montmayeur A."/>
            <person name="Mulrain L."/>
            <person name="Navidi A."/>
            <person name="Naylor J."/>
            <person name="Negash T."/>
            <person name="Nguyen T."/>
            <person name="Nguyen N."/>
            <person name="Nicol R."/>
            <person name="Norbu C."/>
            <person name="Norbu N."/>
            <person name="Novod N."/>
            <person name="O'Neill B."/>
            <person name="Osman S."/>
            <person name="Markiewicz E."/>
            <person name="Oyono O.L."/>
            <person name="Patti C."/>
            <person name="Phunkhang P."/>
            <person name="Pierre F."/>
            <person name="Priest M."/>
            <person name="Raghuraman S."/>
            <person name="Rege F."/>
            <person name="Reyes R."/>
            <person name="Rise C."/>
            <person name="Rogov P."/>
            <person name="Ross K."/>
            <person name="Ryan E."/>
            <person name="Settipalli S."/>
            <person name="Shea T."/>
            <person name="Sherpa N."/>
            <person name="Shi L."/>
            <person name="Shih D."/>
            <person name="Sparrow T."/>
            <person name="Spaulding J."/>
            <person name="Stalker J."/>
            <person name="Stange-Thomann N."/>
            <person name="Stavropoulos S."/>
            <person name="Stone C."/>
            <person name="Strader C."/>
            <person name="Tesfaye S."/>
            <person name="Thomson T."/>
            <person name="Thoulutsang Y."/>
            <person name="Thoulutsang D."/>
            <person name="Topham K."/>
            <person name="Topping I."/>
            <person name="Tsamla T."/>
            <person name="Vassiliev H."/>
            <person name="Vo A."/>
            <person name="Wangchuk T."/>
            <person name="Wangdi T."/>
            <person name="Weiand M."/>
            <person name="Wilkinson J."/>
            <person name="Wilson A."/>
            <person name="Yadav S."/>
            <person name="Young G."/>
            <person name="Yu Q."/>
            <person name="Zembek L."/>
            <person name="Zhong D."/>
            <person name="Zimmer A."/>
            <person name="Zwirko Z."/>
            <person name="Jaffe D.B."/>
            <person name="Alvarez P."/>
            <person name="Brockman W."/>
            <person name="Butler J."/>
            <person name="Chin C."/>
            <person name="Gnerre S."/>
            <person name="MacCallum I."/>
            <person name="Graves J.A."/>
            <person name="Ponting C.P."/>
            <person name="Breen M."/>
            <person name="Samollow P.B."/>
            <person name="Lander E.S."/>
            <person name="Lindblad-Toh K."/>
        </authorList>
    </citation>
    <scope>NUCLEOTIDE SEQUENCE [LARGE SCALE GENOMIC DNA]</scope>
</reference>
<keyword evidence="2" id="KW-0802">TPR repeat</keyword>
<dbReference type="Gene3D" id="1.25.40.10">
    <property type="entry name" value="Tetratricopeptide repeat domain"/>
    <property type="match status" value="1"/>
</dbReference>
<dbReference type="Pfam" id="PF18972">
    <property type="entry name" value="Wheel"/>
    <property type="match status" value="1"/>
</dbReference>
<gene>
    <name evidence="7" type="primary">TTC4</name>
</gene>
<comment type="similarity">
    <text evidence="3">Belongs to the TTC4 family.</text>
</comment>
<dbReference type="KEGG" id="mdo:100032527"/>
<organism evidence="7 8">
    <name type="scientific">Monodelphis domestica</name>
    <name type="common">Gray short-tailed opossum</name>
    <dbReference type="NCBI Taxonomy" id="13616"/>
    <lineage>
        <taxon>Eukaryota</taxon>
        <taxon>Metazoa</taxon>
        <taxon>Chordata</taxon>
        <taxon>Craniata</taxon>
        <taxon>Vertebrata</taxon>
        <taxon>Euteleostomi</taxon>
        <taxon>Mammalia</taxon>
        <taxon>Metatheria</taxon>
        <taxon>Didelphimorphia</taxon>
        <taxon>Didelphidae</taxon>
        <taxon>Monodelphis</taxon>
    </lineage>
</organism>
<evidence type="ECO:0000256" key="2">
    <source>
        <dbReference type="ARBA" id="ARBA00022803"/>
    </source>
</evidence>
<dbReference type="Bgee" id="ENSMODG00000039845">
    <property type="expression patterns" value="Expressed in lung and 21 other cell types or tissues"/>
</dbReference>
<accession>F7D8P9</accession>
<dbReference type="InterPro" id="IPR011990">
    <property type="entry name" value="TPR-like_helical_dom_sf"/>
</dbReference>
<evidence type="ECO:0000313" key="7">
    <source>
        <dbReference type="Ensembl" id="ENSMODP00000004760.3"/>
    </source>
</evidence>